<dbReference type="Gene3D" id="2.170.150.70">
    <property type="match status" value="2"/>
</dbReference>
<evidence type="ECO:0000313" key="7">
    <source>
        <dbReference type="Proteomes" id="UP001303889"/>
    </source>
</evidence>
<evidence type="ECO:0000256" key="3">
    <source>
        <dbReference type="ARBA" id="ARBA00022833"/>
    </source>
</evidence>
<dbReference type="GO" id="GO:0046872">
    <property type="term" value="F:metal ion binding"/>
    <property type="evidence" value="ECO:0007669"/>
    <property type="project" value="UniProtKB-KW"/>
</dbReference>
<dbReference type="InterPro" id="IPR006913">
    <property type="entry name" value="CENP-V/GFA"/>
</dbReference>
<dbReference type="PANTHER" id="PTHR28620">
    <property type="entry name" value="CENTROMERE PROTEIN V"/>
    <property type="match status" value="1"/>
</dbReference>
<protein>
    <recommendedName>
        <fullName evidence="5">CENP-V/GFA domain-containing protein</fullName>
    </recommendedName>
</protein>
<feature type="region of interest" description="Disordered" evidence="4">
    <location>
        <begin position="1"/>
        <end position="27"/>
    </location>
</feature>
<evidence type="ECO:0000313" key="6">
    <source>
        <dbReference type="EMBL" id="KAK3898450.1"/>
    </source>
</evidence>
<keyword evidence="3" id="KW-0862">Zinc</keyword>
<evidence type="ECO:0000256" key="4">
    <source>
        <dbReference type="SAM" id="MobiDB-lite"/>
    </source>
</evidence>
<feature type="compositionally biased region" description="Low complexity" evidence="4">
    <location>
        <begin position="1"/>
        <end position="13"/>
    </location>
</feature>
<dbReference type="Proteomes" id="UP001303889">
    <property type="component" value="Unassembled WGS sequence"/>
</dbReference>
<dbReference type="InterPro" id="IPR052355">
    <property type="entry name" value="CENP-V-like"/>
</dbReference>
<proteinExistence type="inferred from homology"/>
<gene>
    <name evidence="6" type="ORF">C8A05DRAFT_37960</name>
</gene>
<sequence>MADTTSSSTTTEPKATEEAAPAPPPGPVKTYRGNCHCGAFVFEVDAPEITKGSDCNCSICTKRAYLWLVPEKPIVVVRDEGKLVGYRFASKNMDHKFCSVCGTTVMATSEMFAAKMGINVRTLQNLDLWSLKLSTFDGKSWDPQYEAPAFSGPEPNPPGLEDGKTYHGSCHCGAVTTAVRVNGSLEDGTYVGPIIECNCSSCARGGYARIYPNASQLTIHGRESLSYYTFGHHVWRHSFCKTCGVYVATDQNELSDEEVAALPEAIRAFRVDKADKRPFNLRVLNGFDVKSVKAMQVDGWTRQMPGYVNP</sequence>
<keyword evidence="7" id="KW-1185">Reference proteome</keyword>
<comment type="caution">
    <text evidence="6">The sequence shown here is derived from an EMBL/GenBank/DDBJ whole genome shotgun (WGS) entry which is preliminary data.</text>
</comment>
<dbReference type="GO" id="GO:0016846">
    <property type="term" value="F:carbon-sulfur lyase activity"/>
    <property type="evidence" value="ECO:0007669"/>
    <property type="project" value="InterPro"/>
</dbReference>
<evidence type="ECO:0000256" key="1">
    <source>
        <dbReference type="ARBA" id="ARBA00005495"/>
    </source>
</evidence>
<feature type="domain" description="CENP-V/GFA" evidence="5">
    <location>
        <begin position="31"/>
        <end position="142"/>
    </location>
</feature>
<keyword evidence="2" id="KW-0479">Metal-binding</keyword>
<dbReference type="Pfam" id="PF04828">
    <property type="entry name" value="GFA"/>
    <property type="match status" value="2"/>
</dbReference>
<comment type="similarity">
    <text evidence="1">Belongs to the Gfa family.</text>
</comment>
<dbReference type="PANTHER" id="PTHR28620:SF1">
    <property type="entry name" value="CENP-V_GFA DOMAIN-CONTAINING PROTEIN"/>
    <property type="match status" value="1"/>
</dbReference>
<evidence type="ECO:0000256" key="2">
    <source>
        <dbReference type="ARBA" id="ARBA00022723"/>
    </source>
</evidence>
<name>A0AAN6MCU9_9PEZI</name>
<dbReference type="EMBL" id="MU855935">
    <property type="protein sequence ID" value="KAK3898450.1"/>
    <property type="molecule type" value="Genomic_DNA"/>
</dbReference>
<dbReference type="InterPro" id="IPR011057">
    <property type="entry name" value="Mss4-like_sf"/>
</dbReference>
<dbReference type="PROSITE" id="PS51891">
    <property type="entry name" value="CENP_V_GFA"/>
    <property type="match status" value="2"/>
</dbReference>
<dbReference type="AlphaFoldDB" id="A0AAN6MCU9"/>
<accession>A0AAN6MCU9</accession>
<reference evidence="6" key="1">
    <citation type="journal article" date="2023" name="Mol. Phylogenet. Evol.">
        <title>Genome-scale phylogeny and comparative genomics of the fungal order Sordariales.</title>
        <authorList>
            <person name="Hensen N."/>
            <person name="Bonometti L."/>
            <person name="Westerberg I."/>
            <person name="Brannstrom I.O."/>
            <person name="Guillou S."/>
            <person name="Cros-Aarteil S."/>
            <person name="Calhoun S."/>
            <person name="Haridas S."/>
            <person name="Kuo A."/>
            <person name="Mondo S."/>
            <person name="Pangilinan J."/>
            <person name="Riley R."/>
            <person name="LaButti K."/>
            <person name="Andreopoulos B."/>
            <person name="Lipzen A."/>
            <person name="Chen C."/>
            <person name="Yan M."/>
            <person name="Daum C."/>
            <person name="Ng V."/>
            <person name="Clum A."/>
            <person name="Steindorff A."/>
            <person name="Ohm R.A."/>
            <person name="Martin F."/>
            <person name="Silar P."/>
            <person name="Natvig D.O."/>
            <person name="Lalanne C."/>
            <person name="Gautier V."/>
            <person name="Ament-Velasquez S.L."/>
            <person name="Kruys A."/>
            <person name="Hutchinson M.I."/>
            <person name="Powell A.J."/>
            <person name="Barry K."/>
            <person name="Miller A.N."/>
            <person name="Grigoriev I.V."/>
            <person name="Debuchy R."/>
            <person name="Gladieux P."/>
            <person name="Hiltunen Thoren M."/>
            <person name="Johannesson H."/>
        </authorList>
    </citation>
    <scope>NUCLEOTIDE SEQUENCE</scope>
    <source>
        <strain evidence="6">CBS 103.79</strain>
    </source>
</reference>
<dbReference type="SUPFAM" id="SSF51316">
    <property type="entry name" value="Mss4-like"/>
    <property type="match status" value="2"/>
</dbReference>
<organism evidence="6 7">
    <name type="scientific">Staphylotrichum tortipilum</name>
    <dbReference type="NCBI Taxonomy" id="2831512"/>
    <lineage>
        <taxon>Eukaryota</taxon>
        <taxon>Fungi</taxon>
        <taxon>Dikarya</taxon>
        <taxon>Ascomycota</taxon>
        <taxon>Pezizomycotina</taxon>
        <taxon>Sordariomycetes</taxon>
        <taxon>Sordariomycetidae</taxon>
        <taxon>Sordariales</taxon>
        <taxon>Chaetomiaceae</taxon>
        <taxon>Staphylotrichum</taxon>
    </lineage>
</organism>
<feature type="domain" description="CENP-V/GFA" evidence="5">
    <location>
        <begin position="166"/>
        <end position="301"/>
    </location>
</feature>
<reference evidence="6" key="2">
    <citation type="submission" date="2023-05" db="EMBL/GenBank/DDBJ databases">
        <authorList>
            <consortium name="Lawrence Berkeley National Laboratory"/>
            <person name="Steindorff A."/>
            <person name="Hensen N."/>
            <person name="Bonometti L."/>
            <person name="Westerberg I."/>
            <person name="Brannstrom I.O."/>
            <person name="Guillou S."/>
            <person name="Cros-Aarteil S."/>
            <person name="Calhoun S."/>
            <person name="Haridas S."/>
            <person name="Kuo A."/>
            <person name="Mondo S."/>
            <person name="Pangilinan J."/>
            <person name="Riley R."/>
            <person name="Labutti K."/>
            <person name="Andreopoulos B."/>
            <person name="Lipzen A."/>
            <person name="Chen C."/>
            <person name="Yanf M."/>
            <person name="Daum C."/>
            <person name="Ng V."/>
            <person name="Clum A."/>
            <person name="Ohm R."/>
            <person name="Martin F."/>
            <person name="Silar P."/>
            <person name="Natvig D."/>
            <person name="Lalanne C."/>
            <person name="Gautier V."/>
            <person name="Ament-Velasquez S.L."/>
            <person name="Kruys A."/>
            <person name="Hutchinson M.I."/>
            <person name="Powell A.J."/>
            <person name="Barry K."/>
            <person name="Miller A.N."/>
            <person name="Grigoriev I.V."/>
            <person name="Debuchy R."/>
            <person name="Gladieux P."/>
            <person name="Thoren M.H."/>
            <person name="Johannesson H."/>
        </authorList>
    </citation>
    <scope>NUCLEOTIDE SEQUENCE</scope>
    <source>
        <strain evidence="6">CBS 103.79</strain>
    </source>
</reference>
<evidence type="ECO:0000259" key="5">
    <source>
        <dbReference type="PROSITE" id="PS51891"/>
    </source>
</evidence>